<reference evidence="2 3" key="1">
    <citation type="submission" date="2019-03" db="EMBL/GenBank/DDBJ databases">
        <title>Genomic Encyclopedia of Type Strains, Phase IV (KMG-IV): sequencing the most valuable type-strain genomes for metagenomic binning, comparative biology and taxonomic classification.</title>
        <authorList>
            <person name="Goeker M."/>
        </authorList>
    </citation>
    <scope>NUCLEOTIDE SEQUENCE [LARGE SCALE GENOMIC DNA]</scope>
    <source>
        <strain evidence="2 3">DSM 102940</strain>
    </source>
</reference>
<dbReference type="Pfam" id="PF13346">
    <property type="entry name" value="ABC2_membrane_5"/>
    <property type="match status" value="1"/>
</dbReference>
<feature type="transmembrane region" description="Helical" evidence="1">
    <location>
        <begin position="115"/>
        <end position="137"/>
    </location>
</feature>
<proteinExistence type="predicted"/>
<dbReference type="RefSeq" id="WP_132243700.1">
    <property type="nucleotide sequence ID" value="NZ_SLWV01000005.1"/>
</dbReference>
<gene>
    <name evidence="2" type="ORF">EV214_105127</name>
</gene>
<sequence length="221" mass="25458">MFHLIVKELRIQKRSFLLALFYPIFAIYVFGKPEFSESIYIMIAVAISYIFALTALAYDEKNNSDVLLLSLPIKKRHIVIAKYLSIFVFCIIGIVISGGMGAILHLSGYFSDLRFINFIDMIAVFTSMGILMALYYPFYFKFGANHIRLLNICFFMLVFFAPSTLLKLLLKNDSSPFMQQLIKVITHMSSKVFGLFMFIIVMIIMAISLLISLKIYEHKDF</sequence>
<organism evidence="2 3">
    <name type="scientific">Marinisporobacter balticus</name>
    <dbReference type="NCBI Taxonomy" id="2018667"/>
    <lineage>
        <taxon>Bacteria</taxon>
        <taxon>Bacillati</taxon>
        <taxon>Bacillota</taxon>
        <taxon>Clostridia</taxon>
        <taxon>Peptostreptococcales</taxon>
        <taxon>Thermotaleaceae</taxon>
        <taxon>Marinisporobacter</taxon>
    </lineage>
</organism>
<dbReference type="InterPro" id="IPR025699">
    <property type="entry name" value="ABC2_memb-like"/>
</dbReference>
<evidence type="ECO:0000313" key="2">
    <source>
        <dbReference type="EMBL" id="TCO78028.1"/>
    </source>
</evidence>
<protein>
    <submittedName>
        <fullName evidence="2">ABC-2 family transporter</fullName>
    </submittedName>
</protein>
<dbReference type="Proteomes" id="UP000294919">
    <property type="component" value="Unassembled WGS sequence"/>
</dbReference>
<evidence type="ECO:0000256" key="1">
    <source>
        <dbReference type="SAM" id="Phobius"/>
    </source>
</evidence>
<feature type="transmembrane region" description="Helical" evidence="1">
    <location>
        <begin position="190"/>
        <end position="213"/>
    </location>
</feature>
<dbReference type="OrthoDB" id="2917865at2"/>
<feature type="transmembrane region" description="Helical" evidence="1">
    <location>
        <begin position="79"/>
        <end position="103"/>
    </location>
</feature>
<dbReference type="EMBL" id="SLWV01000005">
    <property type="protein sequence ID" value="TCO78028.1"/>
    <property type="molecule type" value="Genomic_DNA"/>
</dbReference>
<comment type="caution">
    <text evidence="2">The sequence shown here is derived from an EMBL/GenBank/DDBJ whole genome shotgun (WGS) entry which is preliminary data.</text>
</comment>
<keyword evidence="1" id="KW-1133">Transmembrane helix</keyword>
<accession>A0A4R2L5W2</accession>
<feature type="transmembrane region" description="Helical" evidence="1">
    <location>
        <begin position="149"/>
        <end position="170"/>
    </location>
</feature>
<feature type="transmembrane region" description="Helical" evidence="1">
    <location>
        <begin position="16"/>
        <end position="33"/>
    </location>
</feature>
<keyword evidence="1" id="KW-0472">Membrane</keyword>
<keyword evidence="3" id="KW-1185">Reference proteome</keyword>
<evidence type="ECO:0000313" key="3">
    <source>
        <dbReference type="Proteomes" id="UP000294919"/>
    </source>
</evidence>
<dbReference type="PANTHER" id="PTHR41309">
    <property type="entry name" value="MEMBRANE PROTEIN-RELATED"/>
    <property type="match status" value="1"/>
</dbReference>
<dbReference type="PANTHER" id="PTHR41309:SF2">
    <property type="entry name" value="MEMBRANE PROTEIN"/>
    <property type="match status" value="1"/>
</dbReference>
<keyword evidence="1" id="KW-0812">Transmembrane</keyword>
<feature type="transmembrane region" description="Helical" evidence="1">
    <location>
        <begin position="39"/>
        <end position="58"/>
    </location>
</feature>
<name>A0A4R2L5W2_9FIRM</name>
<dbReference type="AlphaFoldDB" id="A0A4R2L5W2"/>